<gene>
    <name evidence="3" type="primary">LOC107944190</name>
</gene>
<protein>
    <submittedName>
        <fullName evidence="3">Uncharacterized protein</fullName>
    </submittedName>
</protein>
<keyword evidence="1" id="KW-0472">Membrane</keyword>
<organism evidence="2 3">
    <name type="scientific">Gossypium hirsutum</name>
    <name type="common">Upland cotton</name>
    <name type="synonym">Gossypium mexicanum</name>
    <dbReference type="NCBI Taxonomy" id="3635"/>
    <lineage>
        <taxon>Eukaryota</taxon>
        <taxon>Viridiplantae</taxon>
        <taxon>Streptophyta</taxon>
        <taxon>Embryophyta</taxon>
        <taxon>Tracheophyta</taxon>
        <taxon>Spermatophyta</taxon>
        <taxon>Magnoliopsida</taxon>
        <taxon>eudicotyledons</taxon>
        <taxon>Gunneridae</taxon>
        <taxon>Pentapetalae</taxon>
        <taxon>rosids</taxon>
        <taxon>malvids</taxon>
        <taxon>Malvales</taxon>
        <taxon>Malvaceae</taxon>
        <taxon>Malvoideae</taxon>
        <taxon>Gossypium</taxon>
    </lineage>
</organism>
<keyword evidence="2" id="KW-1185">Reference proteome</keyword>
<proteinExistence type="predicted"/>
<evidence type="ECO:0000313" key="2">
    <source>
        <dbReference type="Proteomes" id="UP000818029"/>
    </source>
</evidence>
<reference evidence="2" key="1">
    <citation type="journal article" date="2020" name="Nat. Genet.">
        <title>Genomic diversifications of five Gossypium allopolyploid species and their impact on cotton improvement.</title>
        <authorList>
            <person name="Chen Z.J."/>
            <person name="Sreedasyam A."/>
            <person name="Ando A."/>
            <person name="Song Q."/>
            <person name="De Santiago L.M."/>
            <person name="Hulse-Kemp A.M."/>
            <person name="Ding M."/>
            <person name="Ye W."/>
            <person name="Kirkbride R.C."/>
            <person name="Jenkins J."/>
            <person name="Plott C."/>
            <person name="Lovell J."/>
            <person name="Lin Y.M."/>
            <person name="Vaughn R."/>
            <person name="Liu B."/>
            <person name="Simpson S."/>
            <person name="Scheffler B.E."/>
            <person name="Wen L."/>
            <person name="Saski C.A."/>
            <person name="Grover C.E."/>
            <person name="Hu G."/>
            <person name="Conover J.L."/>
            <person name="Carlson J.W."/>
            <person name="Shu S."/>
            <person name="Boston L.B."/>
            <person name="Williams M."/>
            <person name="Peterson D.G."/>
            <person name="McGee K."/>
            <person name="Jones D.C."/>
            <person name="Wendel J.F."/>
            <person name="Stelly D.M."/>
            <person name="Grimwood J."/>
            <person name="Schmutz J."/>
        </authorList>
    </citation>
    <scope>NUCLEOTIDE SEQUENCE [LARGE SCALE GENOMIC DNA]</scope>
    <source>
        <strain evidence="2">cv. TM-1</strain>
    </source>
</reference>
<evidence type="ECO:0000256" key="1">
    <source>
        <dbReference type="SAM" id="Phobius"/>
    </source>
</evidence>
<keyword evidence="1" id="KW-1133">Transmembrane helix</keyword>
<name>A0ABM3AM52_GOSHI</name>
<sequence length="122" mass="14702">MLYLCLGVIRLMEKMVKECMGLLWLVKLLLMTNIMDLWLFLLATRPTLKSVRYYFLFLFGLLDCFLHSQLSFLYSLNYYNYVKFFTSMCFFPKFSRNQKEMASRRRCCVGCLYGRLAQCWNL</sequence>
<feature type="transmembrane region" description="Helical" evidence="1">
    <location>
        <begin position="20"/>
        <end position="41"/>
    </location>
</feature>
<dbReference type="GeneID" id="107944190"/>
<accession>A0ABM3AM52</accession>
<dbReference type="RefSeq" id="XP_040955921.1">
    <property type="nucleotide sequence ID" value="XM_041099987.1"/>
</dbReference>
<reference evidence="3" key="2">
    <citation type="submission" date="2025-08" db="UniProtKB">
        <authorList>
            <consortium name="RefSeq"/>
        </authorList>
    </citation>
    <scope>IDENTIFICATION</scope>
</reference>
<evidence type="ECO:0000313" key="3">
    <source>
        <dbReference type="RefSeq" id="XP_040955921.1"/>
    </source>
</evidence>
<keyword evidence="1" id="KW-0812">Transmembrane</keyword>
<dbReference type="Proteomes" id="UP000818029">
    <property type="component" value="Chromosome A03"/>
</dbReference>
<feature type="transmembrane region" description="Helical" evidence="1">
    <location>
        <begin position="53"/>
        <end position="72"/>
    </location>
</feature>